<feature type="domain" description="Signal transduction histidine kinase internal region" evidence="3">
    <location>
        <begin position="157"/>
        <end position="236"/>
    </location>
</feature>
<evidence type="ECO:0000313" key="4">
    <source>
        <dbReference type="EMBL" id="MEW9622961.1"/>
    </source>
</evidence>
<gene>
    <name evidence="4" type="ORF">ABQJ56_01765</name>
</gene>
<feature type="transmembrane region" description="Helical" evidence="2">
    <location>
        <begin position="83"/>
        <end position="103"/>
    </location>
</feature>
<keyword evidence="5" id="KW-1185">Reference proteome</keyword>
<evidence type="ECO:0000256" key="2">
    <source>
        <dbReference type="SAM" id="Phobius"/>
    </source>
</evidence>
<dbReference type="PANTHER" id="PTHR34220">
    <property type="entry name" value="SENSOR HISTIDINE KINASE YPDA"/>
    <property type="match status" value="1"/>
</dbReference>
<name>A0ABV3QKK0_9GAMM</name>
<feature type="region of interest" description="Disordered" evidence="1">
    <location>
        <begin position="346"/>
        <end position="368"/>
    </location>
</feature>
<dbReference type="GO" id="GO:0004673">
    <property type="term" value="F:protein histidine kinase activity"/>
    <property type="evidence" value="ECO:0007669"/>
    <property type="project" value="UniProtKB-EC"/>
</dbReference>
<keyword evidence="2" id="KW-0472">Membrane</keyword>
<keyword evidence="4" id="KW-0808">Transferase</keyword>
<evidence type="ECO:0000313" key="5">
    <source>
        <dbReference type="Proteomes" id="UP001556170"/>
    </source>
</evidence>
<keyword evidence="2" id="KW-1133">Transmembrane helix</keyword>
<evidence type="ECO:0000259" key="3">
    <source>
        <dbReference type="Pfam" id="PF06580"/>
    </source>
</evidence>
<organism evidence="4 5">
    <name type="scientific">Rhodanobacter geophilus</name>
    <dbReference type="NCBI Taxonomy" id="3162488"/>
    <lineage>
        <taxon>Bacteria</taxon>
        <taxon>Pseudomonadati</taxon>
        <taxon>Pseudomonadota</taxon>
        <taxon>Gammaproteobacteria</taxon>
        <taxon>Lysobacterales</taxon>
        <taxon>Rhodanobacteraceae</taxon>
        <taxon>Rhodanobacter</taxon>
    </lineage>
</organism>
<dbReference type="Pfam" id="PF06580">
    <property type="entry name" value="His_kinase"/>
    <property type="match status" value="1"/>
</dbReference>
<keyword evidence="4" id="KW-0418">Kinase</keyword>
<protein>
    <submittedName>
        <fullName evidence="4">Sensor histidine kinase</fullName>
        <ecNumber evidence="4">2.7.13.3</ecNumber>
    </submittedName>
</protein>
<evidence type="ECO:0000256" key="1">
    <source>
        <dbReference type="SAM" id="MobiDB-lite"/>
    </source>
</evidence>
<dbReference type="Gene3D" id="3.30.565.10">
    <property type="entry name" value="Histidine kinase-like ATPase, C-terminal domain"/>
    <property type="match status" value="1"/>
</dbReference>
<dbReference type="InterPro" id="IPR010559">
    <property type="entry name" value="Sig_transdc_His_kin_internal"/>
</dbReference>
<keyword evidence="2" id="KW-0812">Transmembrane</keyword>
<dbReference type="SUPFAM" id="SSF55874">
    <property type="entry name" value="ATPase domain of HSP90 chaperone/DNA topoisomerase II/histidine kinase"/>
    <property type="match status" value="1"/>
</dbReference>
<dbReference type="EMBL" id="JBFOHL010000001">
    <property type="protein sequence ID" value="MEW9622961.1"/>
    <property type="molecule type" value="Genomic_DNA"/>
</dbReference>
<dbReference type="EC" id="2.7.13.3" evidence="4"/>
<proteinExistence type="predicted"/>
<dbReference type="Proteomes" id="UP001556170">
    <property type="component" value="Unassembled WGS sequence"/>
</dbReference>
<comment type="caution">
    <text evidence="4">The sequence shown here is derived from an EMBL/GenBank/DDBJ whole genome shotgun (WGS) entry which is preliminary data.</text>
</comment>
<reference evidence="4 5" key="1">
    <citation type="submission" date="2024-06" db="EMBL/GenBank/DDBJ databases">
        <authorList>
            <person name="Woo H."/>
        </authorList>
    </citation>
    <scope>NUCLEOTIDE SEQUENCE [LARGE SCALE GENOMIC DNA]</scope>
    <source>
        <strain evidence="4 5">S2-g</strain>
    </source>
</reference>
<sequence length="368" mass="40123">MRFALPHPHDEPSPLPDFCSLPVLFTLLVTGALAATVVWLAAGDHHDLAGYSVGILFVTWLALVIGVVLCLLRAWLQRLPGHLPYLAAWLLMMPIVGAASWMAHGLDEALRMGLLRDGAAGFVRDNVLIAALLGAAILRYFYVAAQWRLRLAAVTRAQVEALQARIRPHFLFNSMNTVAALIPVDPVAAERTVEDLAELFRAALGQYEQGDGTLGEELALLDRYLAIEQLRLGERLHVERELDDLPREFPLPRLLLQPLLENAVRHGIQPLREGGVVTLRGAREGGAIVIEIANPLPPSPARGGNGHGLDSVRRRVAFRYGPRATVQAGPQDQRYVVSLRLPLESGPLKAGSLKAGPLKSRPLKSRGP</sequence>
<dbReference type="RefSeq" id="WP_367843267.1">
    <property type="nucleotide sequence ID" value="NZ_JBFOHL010000001.1"/>
</dbReference>
<feature type="transmembrane region" description="Helical" evidence="2">
    <location>
        <begin position="21"/>
        <end position="42"/>
    </location>
</feature>
<feature type="transmembrane region" description="Helical" evidence="2">
    <location>
        <begin position="48"/>
        <end position="71"/>
    </location>
</feature>
<feature type="transmembrane region" description="Helical" evidence="2">
    <location>
        <begin position="123"/>
        <end position="142"/>
    </location>
</feature>
<dbReference type="InterPro" id="IPR050640">
    <property type="entry name" value="Bact_2-comp_sensor_kinase"/>
</dbReference>
<accession>A0ABV3QKK0</accession>
<dbReference type="InterPro" id="IPR036890">
    <property type="entry name" value="HATPase_C_sf"/>
</dbReference>
<dbReference type="PANTHER" id="PTHR34220:SF7">
    <property type="entry name" value="SENSOR HISTIDINE KINASE YPDA"/>
    <property type="match status" value="1"/>
</dbReference>